<proteinExistence type="predicted"/>
<protein>
    <recommendedName>
        <fullName evidence="3">ADP-ribose pyrophosphatase, mitochondrial</fullName>
    </recommendedName>
</protein>
<sequence length="464" mass="54157">MECKKTMKCHYTPNRFAAPYEFVRLTLQSCLASALWEFYNSRAGRGPKTWDDTYPPYVGTQWNVDCCWKECDPPFTDPFFSPKFNEKDGKIDRRRLKTRCKFPKYLVRGEKPWNPAGPTGYAGRGLFPRWGPNFFVRALLIRKQKRTTEILLQESGYAYFEGFVDDVTNDPLPEILRLFADEGLTRSGYGAEQKSMLFNHVLATFRVQKPCTQEEPPEPVNITRFRKPGRPYVGTRWNVACCWDKCDPFFTDPLFKPQFNARDGNIDRRRVWTQCGRLTYTVQNGVPSNPAGITGYSGRGLFRRWGPNFYTKVLIAMREKNQVYVLWKKNGTSFYEGFVDNFDEGFPKFLVDLFNKALYIGKVEGTEHTELIQEARKNLKLYISGSVPHPWNTDNAWIEISNYVFRCDKSPVLCKAFLKYVGKDYQWRPWANMHTTKELLAELKRSDTQRYRINANYSAFCALH</sequence>
<evidence type="ECO:0008006" key="3">
    <source>
        <dbReference type="Google" id="ProtNLM"/>
    </source>
</evidence>
<evidence type="ECO:0000313" key="1">
    <source>
        <dbReference type="EMBL" id="KFD48135.1"/>
    </source>
</evidence>
<gene>
    <name evidence="1" type="ORF">M513_10973</name>
</gene>
<reference evidence="1 2" key="1">
    <citation type="journal article" date="2014" name="Nat. Genet.">
        <title>Genome and transcriptome of the porcine whipworm Trichuris suis.</title>
        <authorList>
            <person name="Jex A.R."/>
            <person name="Nejsum P."/>
            <person name="Schwarz E.M."/>
            <person name="Hu L."/>
            <person name="Young N.D."/>
            <person name="Hall R.S."/>
            <person name="Korhonen P.K."/>
            <person name="Liao S."/>
            <person name="Thamsborg S."/>
            <person name="Xia J."/>
            <person name="Xu P."/>
            <person name="Wang S."/>
            <person name="Scheerlinck J.P."/>
            <person name="Hofmann A."/>
            <person name="Sternberg P.W."/>
            <person name="Wang J."/>
            <person name="Gasser R.B."/>
        </authorList>
    </citation>
    <scope>NUCLEOTIDE SEQUENCE [LARGE SCALE GENOMIC DNA]</scope>
    <source>
        <strain evidence="1">DCEP-RM93M</strain>
    </source>
</reference>
<dbReference type="PANTHER" id="PTHR13030">
    <property type="entry name" value="NUDIX HYDROLASE"/>
    <property type="match status" value="1"/>
</dbReference>
<accession>A0A085LT39</accession>
<keyword evidence="2" id="KW-1185">Reference proteome</keyword>
<dbReference type="Pfam" id="PF25969">
    <property type="entry name" value="NUDT9_N"/>
    <property type="match status" value="2"/>
</dbReference>
<evidence type="ECO:0000313" key="2">
    <source>
        <dbReference type="Proteomes" id="UP000030764"/>
    </source>
</evidence>
<dbReference type="PANTHER" id="PTHR13030:SF8">
    <property type="entry name" value="ADP-RIBOSE PYROPHOSPHATASE, MITOCHONDRIAL"/>
    <property type="match status" value="1"/>
</dbReference>
<name>A0A085LT39_9BILA</name>
<dbReference type="Proteomes" id="UP000030764">
    <property type="component" value="Unassembled WGS sequence"/>
</dbReference>
<dbReference type="AlphaFoldDB" id="A0A085LT39"/>
<dbReference type="EMBL" id="KL363302">
    <property type="protein sequence ID" value="KFD48135.1"/>
    <property type="molecule type" value="Genomic_DNA"/>
</dbReference>
<dbReference type="GO" id="GO:0005739">
    <property type="term" value="C:mitochondrion"/>
    <property type="evidence" value="ECO:0007669"/>
    <property type="project" value="TreeGrafter"/>
</dbReference>
<organism evidence="1 2">
    <name type="scientific">Trichuris suis</name>
    <name type="common">pig whipworm</name>
    <dbReference type="NCBI Taxonomy" id="68888"/>
    <lineage>
        <taxon>Eukaryota</taxon>
        <taxon>Metazoa</taxon>
        <taxon>Ecdysozoa</taxon>
        <taxon>Nematoda</taxon>
        <taxon>Enoplea</taxon>
        <taxon>Dorylaimia</taxon>
        <taxon>Trichinellida</taxon>
        <taxon>Trichuridae</taxon>
        <taxon>Trichuris</taxon>
    </lineage>
</organism>
<dbReference type="GO" id="GO:0047631">
    <property type="term" value="F:ADP-ribose diphosphatase activity"/>
    <property type="evidence" value="ECO:0007669"/>
    <property type="project" value="InterPro"/>
</dbReference>
<dbReference type="InterPro" id="IPR039989">
    <property type="entry name" value="NUDT9"/>
</dbReference>